<dbReference type="PRINTS" id="PR00080">
    <property type="entry name" value="SDRFAMILY"/>
</dbReference>
<dbReference type="OrthoDB" id="9785826at2"/>
<dbReference type="RefSeq" id="WP_103224319.1">
    <property type="nucleotide sequence ID" value="NZ_PPCN01000010.1"/>
</dbReference>
<reference evidence="2 3" key="1">
    <citation type="submission" date="2018-01" db="EMBL/GenBank/DDBJ databases">
        <title>Genomic Encyclopedia of Archaeal and Bacterial Type Strains, Phase II (KMG-II): from individual species to whole genera.</title>
        <authorList>
            <person name="Goeker M."/>
        </authorList>
    </citation>
    <scope>NUCLEOTIDE SEQUENCE [LARGE SCALE GENOMIC DNA]</scope>
    <source>
        <strain evidence="2 3">DSM 17023</strain>
    </source>
</reference>
<dbReference type="InterPro" id="IPR036291">
    <property type="entry name" value="NAD(P)-bd_dom_sf"/>
</dbReference>
<name>A0A2S3UN87_9HYPH</name>
<evidence type="ECO:0000313" key="3">
    <source>
        <dbReference type="Proteomes" id="UP000236959"/>
    </source>
</evidence>
<sequence length="226" mass="23966">MPTCLITATNRGIGFELARAALERGWTVFGSVRSGEAARETANKLGTGYEPLIFDVRDRKALADAAAALSASLDLLINNAGIIGPSRQTPTDMDFDGFAETLSVNTLAPLAVSQAFLPHLRSSGMAKILTISSQMAWMGYRKSDTLAYRASKAAVNKVMQGLATALEQEGIPVALIDPGWVQTDMGGPAADTPPADVADGVMKIAETLTLSGTGRFFKWTGEERPF</sequence>
<dbReference type="AlphaFoldDB" id="A0A2S3UN87"/>
<gene>
    <name evidence="2" type="ORF">CLV41_110169</name>
</gene>
<dbReference type="SUPFAM" id="SSF51735">
    <property type="entry name" value="NAD(P)-binding Rossmann-fold domains"/>
    <property type="match status" value="1"/>
</dbReference>
<keyword evidence="3" id="KW-1185">Reference proteome</keyword>
<dbReference type="Pfam" id="PF00106">
    <property type="entry name" value="adh_short"/>
    <property type="match status" value="1"/>
</dbReference>
<dbReference type="PANTHER" id="PTHR45458">
    <property type="entry name" value="SHORT-CHAIN DEHYDROGENASE/REDUCTASE SDR"/>
    <property type="match status" value="1"/>
</dbReference>
<evidence type="ECO:0000313" key="2">
    <source>
        <dbReference type="EMBL" id="POF29165.1"/>
    </source>
</evidence>
<dbReference type="EMBL" id="PPCN01000010">
    <property type="protein sequence ID" value="POF29165.1"/>
    <property type="molecule type" value="Genomic_DNA"/>
</dbReference>
<dbReference type="InterPro" id="IPR002347">
    <property type="entry name" value="SDR_fam"/>
</dbReference>
<dbReference type="Proteomes" id="UP000236959">
    <property type="component" value="Unassembled WGS sequence"/>
</dbReference>
<dbReference type="PANTHER" id="PTHR45458:SF1">
    <property type="entry name" value="SHORT CHAIN DEHYDROGENASE"/>
    <property type="match status" value="1"/>
</dbReference>
<evidence type="ECO:0000256" key="1">
    <source>
        <dbReference type="RuleBase" id="RU000363"/>
    </source>
</evidence>
<dbReference type="Gene3D" id="3.40.50.720">
    <property type="entry name" value="NAD(P)-binding Rossmann-like Domain"/>
    <property type="match status" value="1"/>
</dbReference>
<dbReference type="InterPro" id="IPR052184">
    <property type="entry name" value="SDR_enzymes"/>
</dbReference>
<protein>
    <submittedName>
        <fullName evidence="2">Short-subunit dehydrogenase</fullName>
    </submittedName>
</protein>
<dbReference type="PRINTS" id="PR00081">
    <property type="entry name" value="GDHRDH"/>
</dbReference>
<comment type="similarity">
    <text evidence="1">Belongs to the short-chain dehydrogenases/reductases (SDR) family.</text>
</comment>
<dbReference type="GO" id="GO:0016616">
    <property type="term" value="F:oxidoreductase activity, acting on the CH-OH group of donors, NAD or NADP as acceptor"/>
    <property type="evidence" value="ECO:0007669"/>
    <property type="project" value="TreeGrafter"/>
</dbReference>
<accession>A0A2S3UN87</accession>
<organism evidence="2 3">
    <name type="scientific">Roseibium marinum</name>
    <dbReference type="NCBI Taxonomy" id="281252"/>
    <lineage>
        <taxon>Bacteria</taxon>
        <taxon>Pseudomonadati</taxon>
        <taxon>Pseudomonadota</taxon>
        <taxon>Alphaproteobacteria</taxon>
        <taxon>Hyphomicrobiales</taxon>
        <taxon>Stappiaceae</taxon>
        <taxon>Roseibium</taxon>
    </lineage>
</organism>
<proteinExistence type="inferred from homology"/>
<comment type="caution">
    <text evidence="2">The sequence shown here is derived from an EMBL/GenBank/DDBJ whole genome shotgun (WGS) entry which is preliminary data.</text>
</comment>